<gene>
    <name evidence="10" type="ORF">CAPTEDRAFT_161050</name>
</gene>
<sequence>MDYSKFLDESFDVKEWVNAAFRANKDSSQDQYATTLVMKLQMFIQEVNNLIEESCLQSVNNLPRVMRELEALKQEAVLLQDQMKMIKFDIQKVEQDTSQSMLTLLKLDTVKTRMKDASEALQEADNWTSLLSGLDDIYESGNVNEIAAKLVGLQQSLLILTDVPDYEERCQYLETLKNRLEALLSPQVVAAFSAHSLESAQMYVKIFTDIDRLPQLYKYYHKCHRVSLLQQWRDENRKSLEFPVLLSTFYDHLLSVCSEQVSWCSQVFAEPMGIVCELFTETLVSLEPGLPSCIQRHLEESEGVALNKLIALKKISERFANNMESALVNHSNAALTSKDVGHLAVAIYAPYQTYILQYGFLESEFLSASLDSIQLDHEEVLDSVNLLAESVGKVFSTAKQAQDRCLEFTNGCGFIMLPSTFASFFSAYVKEFRRVVVNIGEKCRVELPSFDYQDWVSFQNILKIIHTCGDLIMHTDELEHSLVSAVVGSVGKICFTESPEYAVYHNYMRQSKPSPFHDFGHLLLDKQSDREKLNDLLEQLESGKHQISLLKDVYSEMYSLSASLHQFAFDVVFAPLQQLLMSLPDFEIWQSESQAGAITTNLPAFGLTPQEYITKIGQYLMTLPQQLEPFTQEDNPALCVALKHGRLPHTLDQTDMPEQLADLWLESVANGSMRLYAEQILNIPKLSTLATQQLLIDIDYFCNVMDDLGLSSLENICNIAALLKASPEEYTHLSDSVPLRLQNRIAAIRNLSLH</sequence>
<dbReference type="GO" id="GO:0017119">
    <property type="term" value="C:Golgi transport complex"/>
    <property type="evidence" value="ECO:0007669"/>
    <property type="project" value="InterPro"/>
</dbReference>
<dbReference type="GO" id="GO:0006890">
    <property type="term" value="P:retrograde vesicle-mediated transport, Golgi to endoplasmic reticulum"/>
    <property type="evidence" value="ECO:0007669"/>
    <property type="project" value="TreeGrafter"/>
</dbReference>
<dbReference type="GO" id="GO:0000139">
    <property type="term" value="C:Golgi membrane"/>
    <property type="evidence" value="ECO:0007669"/>
    <property type="project" value="UniProtKB-SubCell"/>
</dbReference>
<dbReference type="PANTHER" id="PTHR21443">
    <property type="entry name" value="CONSERVED OLIGOMERIC GOLGI COMPLEX COMPONENT 7"/>
    <property type="match status" value="1"/>
</dbReference>
<evidence type="ECO:0000313" key="10">
    <source>
        <dbReference type="EMBL" id="ELT88100.1"/>
    </source>
</evidence>
<dbReference type="PANTHER" id="PTHR21443:SF0">
    <property type="entry name" value="CONSERVED OLIGOMERIC GOLGI COMPLEX SUBUNIT 7"/>
    <property type="match status" value="1"/>
</dbReference>
<evidence type="ECO:0000256" key="9">
    <source>
        <dbReference type="SAM" id="Coils"/>
    </source>
</evidence>
<dbReference type="GO" id="GO:0007030">
    <property type="term" value="P:Golgi organization"/>
    <property type="evidence" value="ECO:0007669"/>
    <property type="project" value="TreeGrafter"/>
</dbReference>
<keyword evidence="6" id="KW-0333">Golgi apparatus</keyword>
<keyword evidence="4" id="KW-0813">Transport</keyword>
<keyword evidence="5" id="KW-0653">Protein transport</keyword>
<comment type="similarity">
    <text evidence="2">Belongs to the COG7 family.</text>
</comment>
<name>R7T9M2_CAPTE</name>
<evidence type="ECO:0000256" key="7">
    <source>
        <dbReference type="ARBA" id="ARBA00023136"/>
    </source>
</evidence>
<dbReference type="STRING" id="283909.R7T9M2"/>
<dbReference type="GO" id="GO:0006886">
    <property type="term" value="P:intracellular protein transport"/>
    <property type="evidence" value="ECO:0007669"/>
    <property type="project" value="InterPro"/>
</dbReference>
<dbReference type="EnsemblMetazoa" id="CapteT161050">
    <property type="protein sequence ID" value="CapteP161050"/>
    <property type="gene ID" value="CapteG161050"/>
</dbReference>
<dbReference type="OrthoDB" id="245173at2759"/>
<reference evidence="12" key="1">
    <citation type="submission" date="2012-12" db="EMBL/GenBank/DDBJ databases">
        <authorList>
            <person name="Hellsten U."/>
            <person name="Grimwood J."/>
            <person name="Chapman J.A."/>
            <person name="Shapiro H."/>
            <person name="Aerts A."/>
            <person name="Otillar R.P."/>
            <person name="Terry A.Y."/>
            <person name="Boore J.L."/>
            <person name="Simakov O."/>
            <person name="Marletaz F."/>
            <person name="Cho S.-J."/>
            <person name="Edsinger-Gonzales E."/>
            <person name="Havlak P."/>
            <person name="Kuo D.-H."/>
            <person name="Larsson T."/>
            <person name="Lv J."/>
            <person name="Arendt D."/>
            <person name="Savage R."/>
            <person name="Osoegawa K."/>
            <person name="de Jong P."/>
            <person name="Lindberg D.R."/>
            <person name="Seaver E.C."/>
            <person name="Weisblat D.A."/>
            <person name="Putnam N.H."/>
            <person name="Grigoriev I.V."/>
            <person name="Rokhsar D.S."/>
        </authorList>
    </citation>
    <scope>NUCLEOTIDE SEQUENCE</scope>
    <source>
        <strain evidence="12">I ESC-2004</strain>
    </source>
</reference>
<keyword evidence="7" id="KW-0472">Membrane</keyword>
<dbReference type="Pfam" id="PF10191">
    <property type="entry name" value="COG7"/>
    <property type="match status" value="1"/>
</dbReference>
<dbReference type="OMA" id="LKYYHNC"/>
<feature type="coiled-coil region" evidence="9">
    <location>
        <begin position="62"/>
        <end position="89"/>
    </location>
</feature>
<dbReference type="EMBL" id="AMQN01015530">
    <property type="status" value="NOT_ANNOTATED_CDS"/>
    <property type="molecule type" value="Genomic_DNA"/>
</dbReference>
<accession>R7T9M2</accession>
<evidence type="ECO:0000313" key="11">
    <source>
        <dbReference type="EnsemblMetazoa" id="CapteP161050"/>
    </source>
</evidence>
<evidence type="ECO:0000256" key="5">
    <source>
        <dbReference type="ARBA" id="ARBA00022927"/>
    </source>
</evidence>
<dbReference type="EMBL" id="KB311988">
    <property type="protein sequence ID" value="ELT88100.1"/>
    <property type="molecule type" value="Genomic_DNA"/>
</dbReference>
<evidence type="ECO:0000256" key="2">
    <source>
        <dbReference type="ARBA" id="ARBA00005831"/>
    </source>
</evidence>
<evidence type="ECO:0000313" key="12">
    <source>
        <dbReference type="Proteomes" id="UP000014760"/>
    </source>
</evidence>
<reference evidence="10 12" key="2">
    <citation type="journal article" date="2013" name="Nature">
        <title>Insights into bilaterian evolution from three spiralian genomes.</title>
        <authorList>
            <person name="Simakov O."/>
            <person name="Marletaz F."/>
            <person name="Cho S.J."/>
            <person name="Edsinger-Gonzales E."/>
            <person name="Havlak P."/>
            <person name="Hellsten U."/>
            <person name="Kuo D.H."/>
            <person name="Larsson T."/>
            <person name="Lv J."/>
            <person name="Arendt D."/>
            <person name="Savage R."/>
            <person name="Osoegawa K."/>
            <person name="de Jong P."/>
            <person name="Grimwood J."/>
            <person name="Chapman J.A."/>
            <person name="Shapiro H."/>
            <person name="Aerts A."/>
            <person name="Otillar R.P."/>
            <person name="Terry A.Y."/>
            <person name="Boore J.L."/>
            <person name="Grigoriev I.V."/>
            <person name="Lindberg D.R."/>
            <person name="Seaver E.C."/>
            <person name="Weisblat D.A."/>
            <person name="Putnam N.H."/>
            <person name="Rokhsar D.S."/>
        </authorList>
    </citation>
    <scope>NUCLEOTIDE SEQUENCE</scope>
    <source>
        <strain evidence="10 12">I ESC-2004</strain>
    </source>
</reference>
<dbReference type="AlphaFoldDB" id="R7T9M2"/>
<comment type="subcellular location">
    <subcellularLocation>
        <location evidence="1">Golgi apparatus membrane</location>
        <topology evidence="1">Peripheral membrane protein</topology>
    </subcellularLocation>
</comment>
<protein>
    <recommendedName>
        <fullName evidence="3">Conserved oligomeric Golgi complex subunit 7</fullName>
    </recommendedName>
    <alternativeName>
        <fullName evidence="8">Component of oligomeric Golgi complex 7</fullName>
    </alternativeName>
</protein>
<evidence type="ECO:0000256" key="1">
    <source>
        <dbReference type="ARBA" id="ARBA00004395"/>
    </source>
</evidence>
<keyword evidence="12" id="KW-1185">Reference proteome</keyword>
<reference evidence="11" key="3">
    <citation type="submission" date="2015-06" db="UniProtKB">
        <authorList>
            <consortium name="EnsemblMetazoa"/>
        </authorList>
    </citation>
    <scope>IDENTIFICATION</scope>
</reference>
<dbReference type="FunCoup" id="R7T9M2">
    <property type="interactions" value="796"/>
</dbReference>
<organism evidence="10">
    <name type="scientific">Capitella teleta</name>
    <name type="common">Polychaete worm</name>
    <dbReference type="NCBI Taxonomy" id="283909"/>
    <lineage>
        <taxon>Eukaryota</taxon>
        <taxon>Metazoa</taxon>
        <taxon>Spiralia</taxon>
        <taxon>Lophotrochozoa</taxon>
        <taxon>Annelida</taxon>
        <taxon>Polychaeta</taxon>
        <taxon>Sedentaria</taxon>
        <taxon>Scolecida</taxon>
        <taxon>Capitellidae</taxon>
        <taxon>Capitella</taxon>
    </lineage>
</organism>
<proteinExistence type="inferred from homology"/>
<evidence type="ECO:0000256" key="8">
    <source>
        <dbReference type="ARBA" id="ARBA00031345"/>
    </source>
</evidence>
<keyword evidence="9" id="KW-0175">Coiled coil</keyword>
<dbReference type="HOGENOM" id="CLU_006044_2_0_1"/>
<evidence type="ECO:0000256" key="6">
    <source>
        <dbReference type="ARBA" id="ARBA00023034"/>
    </source>
</evidence>
<evidence type="ECO:0000256" key="3">
    <source>
        <dbReference type="ARBA" id="ARBA00020984"/>
    </source>
</evidence>
<evidence type="ECO:0000256" key="4">
    <source>
        <dbReference type="ARBA" id="ARBA00022448"/>
    </source>
</evidence>
<dbReference type="Proteomes" id="UP000014760">
    <property type="component" value="Unassembled WGS sequence"/>
</dbReference>
<dbReference type="InterPro" id="IPR019335">
    <property type="entry name" value="COG7"/>
</dbReference>